<proteinExistence type="predicted"/>
<evidence type="ECO:0000313" key="1">
    <source>
        <dbReference type="EMBL" id="SVA96472.1"/>
    </source>
</evidence>
<protein>
    <submittedName>
        <fullName evidence="1">Uncharacterized protein</fullName>
    </submittedName>
</protein>
<sequence>MFNNHGEYTNVKNNKNICKAFERCNLDNILQDDKIDIYLLYLENPGIYNVRELIPNLKQHVNIYWPRGQYFKLHIEDDTFVIGKHLLGGISSSKNIEIEIELPTDSKYIPQIRKMPFWAVILTGDIFNNSEIKISEFSNNSKRIFGSQKYYQNHVHHFLKVHHPSYTSLYEGRLRYKNKNNYKTLVYYCENQDTPDLLCSKEYSSIANLVNIEQNFDGNIIVLRPVEKDLACSGLLGLPSISKNLYETASFLKQFIKEKLPETKKIFFHSFCNGSYGTTILARLFDNAVSFTSPIQCDIKHYHFYEVLRKNVDFKLDNFLDFLYSNKSNTKSYIALSSLVNLEMYAFKKFIETINKDQRFDALENIDIHLLPNPSGYSTADNFINNTASIGITNTFK</sequence>
<gene>
    <name evidence="1" type="ORF">METZ01_LOCUS149326</name>
</gene>
<reference evidence="1" key="1">
    <citation type="submission" date="2018-05" db="EMBL/GenBank/DDBJ databases">
        <authorList>
            <person name="Lanie J.A."/>
            <person name="Ng W.-L."/>
            <person name="Kazmierczak K.M."/>
            <person name="Andrzejewski T.M."/>
            <person name="Davidsen T.M."/>
            <person name="Wayne K.J."/>
            <person name="Tettelin H."/>
            <person name="Glass J.I."/>
            <person name="Rusch D."/>
            <person name="Podicherti R."/>
            <person name="Tsui H.-C.T."/>
            <person name="Winkler M.E."/>
        </authorList>
    </citation>
    <scope>NUCLEOTIDE SEQUENCE</scope>
</reference>
<name>A0A382A5T0_9ZZZZ</name>
<organism evidence="1">
    <name type="scientific">marine metagenome</name>
    <dbReference type="NCBI Taxonomy" id="408172"/>
    <lineage>
        <taxon>unclassified sequences</taxon>
        <taxon>metagenomes</taxon>
        <taxon>ecological metagenomes</taxon>
    </lineage>
</organism>
<dbReference type="EMBL" id="UINC01023894">
    <property type="protein sequence ID" value="SVA96472.1"/>
    <property type="molecule type" value="Genomic_DNA"/>
</dbReference>
<dbReference type="AlphaFoldDB" id="A0A382A5T0"/>
<accession>A0A382A5T0</accession>